<protein>
    <submittedName>
        <fullName evidence="2">Uncharacterized protein</fullName>
    </submittedName>
</protein>
<organism evidence="2 3">
    <name type="scientific">Caerostris extrusa</name>
    <name type="common">Bark spider</name>
    <name type="synonym">Caerostris bankana</name>
    <dbReference type="NCBI Taxonomy" id="172846"/>
    <lineage>
        <taxon>Eukaryota</taxon>
        <taxon>Metazoa</taxon>
        <taxon>Ecdysozoa</taxon>
        <taxon>Arthropoda</taxon>
        <taxon>Chelicerata</taxon>
        <taxon>Arachnida</taxon>
        <taxon>Araneae</taxon>
        <taxon>Araneomorphae</taxon>
        <taxon>Entelegynae</taxon>
        <taxon>Araneoidea</taxon>
        <taxon>Araneidae</taxon>
        <taxon>Caerostris</taxon>
    </lineage>
</organism>
<name>A0AAV4X2W5_CAEEX</name>
<keyword evidence="1" id="KW-1133">Transmembrane helix</keyword>
<sequence length="169" mass="18283">MPAASSRGPDASSTCFVELGLLDPLLCGVGWVAVSNWERFSVLCVFRFCYPYSVVICIFVFCVFSRGITVYCVCRFSGYAAGAYLYITLHIVCSPGALLYTVFTGFQDTVAIGRQRTFGVRQVGAPSGALLDNVSQLVENAILQTEVIDTVSDLLHCVSQGLSPLDLID</sequence>
<comment type="caution">
    <text evidence="2">The sequence shown here is derived from an EMBL/GenBank/DDBJ whole genome shotgun (WGS) entry which is preliminary data.</text>
</comment>
<keyword evidence="3" id="KW-1185">Reference proteome</keyword>
<feature type="transmembrane region" description="Helical" evidence="1">
    <location>
        <begin position="83"/>
        <end position="106"/>
    </location>
</feature>
<evidence type="ECO:0000313" key="2">
    <source>
        <dbReference type="EMBL" id="GIY89575.1"/>
    </source>
</evidence>
<evidence type="ECO:0000256" key="1">
    <source>
        <dbReference type="SAM" id="Phobius"/>
    </source>
</evidence>
<keyword evidence="1" id="KW-0472">Membrane</keyword>
<gene>
    <name evidence="2" type="ORF">CEXT_103091</name>
</gene>
<reference evidence="2 3" key="1">
    <citation type="submission" date="2021-06" db="EMBL/GenBank/DDBJ databases">
        <title>Caerostris extrusa draft genome.</title>
        <authorList>
            <person name="Kono N."/>
            <person name="Arakawa K."/>
        </authorList>
    </citation>
    <scope>NUCLEOTIDE SEQUENCE [LARGE SCALE GENOMIC DNA]</scope>
</reference>
<keyword evidence="1" id="KW-0812">Transmembrane</keyword>
<dbReference type="AlphaFoldDB" id="A0AAV4X2W5"/>
<proteinExistence type="predicted"/>
<dbReference type="EMBL" id="BPLR01017226">
    <property type="protein sequence ID" value="GIY89575.1"/>
    <property type="molecule type" value="Genomic_DNA"/>
</dbReference>
<dbReference type="Proteomes" id="UP001054945">
    <property type="component" value="Unassembled WGS sequence"/>
</dbReference>
<accession>A0AAV4X2W5</accession>
<evidence type="ECO:0000313" key="3">
    <source>
        <dbReference type="Proteomes" id="UP001054945"/>
    </source>
</evidence>
<feature type="transmembrane region" description="Helical" evidence="1">
    <location>
        <begin position="49"/>
        <end position="71"/>
    </location>
</feature>